<evidence type="ECO:0000259" key="6">
    <source>
        <dbReference type="PROSITE" id="PS50928"/>
    </source>
</evidence>
<feature type="transmembrane region" description="Helical" evidence="5">
    <location>
        <begin position="208"/>
        <end position="225"/>
    </location>
</feature>
<dbReference type="Proteomes" id="UP000253420">
    <property type="component" value="Unassembled WGS sequence"/>
</dbReference>
<feature type="transmembrane region" description="Helical" evidence="5">
    <location>
        <begin position="101"/>
        <end position="123"/>
    </location>
</feature>
<dbReference type="PANTHER" id="PTHR43759:SF1">
    <property type="entry name" value="GLUCOSE IMPORT SYSTEM PERMEASE PROTEIN GLCT"/>
    <property type="match status" value="1"/>
</dbReference>
<evidence type="ECO:0000313" key="7">
    <source>
        <dbReference type="EMBL" id="RCS25727.1"/>
    </source>
</evidence>
<sequence length="288" mass="32594">MDKTWNNKAWFMVLPVLLLVAFSAVIPLMTVVNYSVQDTFGNNQFFWAGTEWYAEMLHSERFHAALLRNLFFSFIILAIEVPLGILIALNMPRKGWGVPVCLVLMSLPLLIPWNVVGTIWQVFGRVDIGLLGRTLSMLGINYNYVQNPLHAWVTVIVMDVWHWTSLVVLLCYAGLVSIPDAFYQAAKIDGASRWAVFRYIQLPKMNRVLLIAVLLRFMDSFMIYTEPFVVTGGGPGNSTTFLSIDLVKMAVGQFDLGPAAAMSIIYFLIILALSWVFYTVMTNYDAER</sequence>
<organism evidence="7 8">
    <name type="scientific">Phyllobacterium salinisoli</name>
    <dbReference type="NCBI Taxonomy" id="1899321"/>
    <lineage>
        <taxon>Bacteria</taxon>
        <taxon>Pseudomonadati</taxon>
        <taxon>Pseudomonadota</taxon>
        <taxon>Alphaproteobacteria</taxon>
        <taxon>Hyphomicrobiales</taxon>
        <taxon>Phyllobacteriaceae</taxon>
        <taxon>Phyllobacterium</taxon>
    </lineage>
</organism>
<dbReference type="RefSeq" id="WP_114438818.1">
    <property type="nucleotide sequence ID" value="NZ_QOZG01000001.1"/>
</dbReference>
<dbReference type="Pfam" id="PF00528">
    <property type="entry name" value="BPD_transp_1"/>
    <property type="match status" value="1"/>
</dbReference>
<evidence type="ECO:0000313" key="8">
    <source>
        <dbReference type="Proteomes" id="UP000253420"/>
    </source>
</evidence>
<protein>
    <submittedName>
        <fullName evidence="7">Sugar ABC transporter permease</fullName>
    </submittedName>
</protein>
<name>A0A368K8P3_9HYPH</name>
<evidence type="ECO:0000256" key="4">
    <source>
        <dbReference type="ARBA" id="ARBA00023136"/>
    </source>
</evidence>
<dbReference type="SUPFAM" id="SSF161098">
    <property type="entry name" value="MetI-like"/>
    <property type="match status" value="1"/>
</dbReference>
<accession>A0A368K8P3</accession>
<dbReference type="PANTHER" id="PTHR43759">
    <property type="entry name" value="TREHALOSE TRANSPORT SYSTEM PERMEASE PROTEIN SUGA"/>
    <property type="match status" value="1"/>
</dbReference>
<reference evidence="7 8" key="1">
    <citation type="submission" date="2018-07" db="EMBL/GenBank/DDBJ databases">
        <title>The draft genome of Phyllobacterium salinisoli.</title>
        <authorList>
            <person name="Liu L."/>
            <person name="Li L."/>
            <person name="Zhang X."/>
            <person name="Liang L."/>
        </authorList>
    </citation>
    <scope>NUCLEOTIDE SEQUENCE [LARGE SCALE GENOMIC DNA]</scope>
    <source>
        <strain evidence="7 8">LLAN61</strain>
    </source>
</reference>
<feature type="transmembrane region" description="Helical" evidence="5">
    <location>
        <begin position="12"/>
        <end position="36"/>
    </location>
</feature>
<dbReference type="OrthoDB" id="9785347at2"/>
<feature type="transmembrane region" description="Helical" evidence="5">
    <location>
        <begin position="160"/>
        <end position="183"/>
    </location>
</feature>
<feature type="transmembrane region" description="Helical" evidence="5">
    <location>
        <begin position="70"/>
        <end position="89"/>
    </location>
</feature>
<proteinExistence type="inferred from homology"/>
<dbReference type="InterPro" id="IPR035906">
    <property type="entry name" value="MetI-like_sf"/>
</dbReference>
<evidence type="ECO:0000256" key="2">
    <source>
        <dbReference type="ARBA" id="ARBA00022692"/>
    </source>
</evidence>
<comment type="similarity">
    <text evidence="5">Belongs to the binding-protein-dependent transport system permease family.</text>
</comment>
<feature type="transmembrane region" description="Helical" evidence="5">
    <location>
        <begin position="259"/>
        <end position="280"/>
    </location>
</feature>
<keyword evidence="8" id="KW-1185">Reference proteome</keyword>
<evidence type="ECO:0000256" key="3">
    <source>
        <dbReference type="ARBA" id="ARBA00022989"/>
    </source>
</evidence>
<dbReference type="Gene3D" id="1.10.3720.10">
    <property type="entry name" value="MetI-like"/>
    <property type="match status" value="1"/>
</dbReference>
<gene>
    <name evidence="7" type="ORF">DUT91_02855</name>
</gene>
<feature type="domain" description="ABC transmembrane type-1" evidence="6">
    <location>
        <begin position="66"/>
        <end position="277"/>
    </location>
</feature>
<dbReference type="InterPro" id="IPR000515">
    <property type="entry name" value="MetI-like"/>
</dbReference>
<evidence type="ECO:0000256" key="5">
    <source>
        <dbReference type="RuleBase" id="RU363032"/>
    </source>
</evidence>
<dbReference type="InterPro" id="IPR052730">
    <property type="entry name" value="Sugar_ABC_transporter"/>
</dbReference>
<dbReference type="AlphaFoldDB" id="A0A368K8P3"/>
<keyword evidence="5" id="KW-0813">Transport</keyword>
<dbReference type="CDD" id="cd06261">
    <property type="entry name" value="TM_PBP2"/>
    <property type="match status" value="1"/>
</dbReference>
<dbReference type="GO" id="GO:0005886">
    <property type="term" value="C:plasma membrane"/>
    <property type="evidence" value="ECO:0007669"/>
    <property type="project" value="UniProtKB-SubCell"/>
</dbReference>
<keyword evidence="4 5" id="KW-0472">Membrane</keyword>
<dbReference type="PROSITE" id="PS50928">
    <property type="entry name" value="ABC_TM1"/>
    <property type="match status" value="1"/>
</dbReference>
<keyword evidence="3 5" id="KW-1133">Transmembrane helix</keyword>
<comment type="subcellular location">
    <subcellularLocation>
        <location evidence="1 5">Cell membrane</location>
        <topology evidence="1 5">Multi-pass membrane protein</topology>
    </subcellularLocation>
</comment>
<comment type="caution">
    <text evidence="7">The sequence shown here is derived from an EMBL/GenBank/DDBJ whole genome shotgun (WGS) entry which is preliminary data.</text>
</comment>
<dbReference type="GO" id="GO:0055085">
    <property type="term" value="P:transmembrane transport"/>
    <property type="evidence" value="ECO:0007669"/>
    <property type="project" value="InterPro"/>
</dbReference>
<dbReference type="EMBL" id="QOZG01000001">
    <property type="protein sequence ID" value="RCS25727.1"/>
    <property type="molecule type" value="Genomic_DNA"/>
</dbReference>
<keyword evidence="2 5" id="KW-0812">Transmembrane</keyword>
<evidence type="ECO:0000256" key="1">
    <source>
        <dbReference type="ARBA" id="ARBA00004651"/>
    </source>
</evidence>